<feature type="compositionally biased region" description="Low complexity" evidence="1">
    <location>
        <begin position="45"/>
        <end position="56"/>
    </location>
</feature>
<feature type="chain" id="PRO_5003629586" evidence="2">
    <location>
        <begin position="22"/>
        <end position="83"/>
    </location>
</feature>
<accession>I0IC76</accession>
<keyword evidence="2" id="KW-0732">Signal</keyword>
<dbReference type="Proteomes" id="UP000007881">
    <property type="component" value="Chromosome"/>
</dbReference>
<evidence type="ECO:0000256" key="2">
    <source>
        <dbReference type="SAM" id="SignalP"/>
    </source>
</evidence>
<dbReference type="EMBL" id="AP012338">
    <property type="protein sequence ID" value="BAM02864.1"/>
    <property type="molecule type" value="Genomic_DNA"/>
</dbReference>
<evidence type="ECO:0000313" key="4">
    <source>
        <dbReference type="Proteomes" id="UP000007881"/>
    </source>
</evidence>
<reference evidence="3 4" key="1">
    <citation type="submission" date="2012-02" db="EMBL/GenBank/DDBJ databases">
        <title>Complete genome sequence of Phycisphaera mikurensis NBRC 102666.</title>
        <authorList>
            <person name="Ankai A."/>
            <person name="Hosoyama A."/>
            <person name="Terui Y."/>
            <person name="Sekine M."/>
            <person name="Fukai R."/>
            <person name="Kato Y."/>
            <person name="Nakamura S."/>
            <person name="Yamada-Narita S."/>
            <person name="Kawakoshi A."/>
            <person name="Fukunaga Y."/>
            <person name="Yamazaki S."/>
            <person name="Fujita N."/>
        </authorList>
    </citation>
    <scope>NUCLEOTIDE SEQUENCE [LARGE SCALE GENOMIC DNA]</scope>
    <source>
        <strain evidence="4">NBRC 102666 / KCTC 22515 / FYK2301M01</strain>
    </source>
</reference>
<dbReference type="HOGENOM" id="CLU_2539650_0_0_0"/>
<dbReference type="AlphaFoldDB" id="I0IC76"/>
<gene>
    <name evidence="3" type="ordered locus">PSMK_07050</name>
</gene>
<evidence type="ECO:0000313" key="3">
    <source>
        <dbReference type="EMBL" id="BAM02864.1"/>
    </source>
</evidence>
<evidence type="ECO:0000256" key="1">
    <source>
        <dbReference type="SAM" id="MobiDB-lite"/>
    </source>
</evidence>
<dbReference type="KEGG" id="phm:PSMK_07050"/>
<sequence length="83" mass="8043">MRQGRPVMGARSLLAPLLAPAQPSAPGGPAGWLAHAPGASGSRGGATRHAATHAAAVSPAEGALRNPGTRLRSPGRGPPAADA</sequence>
<name>I0IC76_PHYMF</name>
<dbReference type="STRING" id="1142394.PSMK_07050"/>
<organism evidence="3 4">
    <name type="scientific">Phycisphaera mikurensis (strain NBRC 102666 / KCTC 22515 / FYK2301M01)</name>
    <dbReference type="NCBI Taxonomy" id="1142394"/>
    <lineage>
        <taxon>Bacteria</taxon>
        <taxon>Pseudomonadati</taxon>
        <taxon>Planctomycetota</taxon>
        <taxon>Phycisphaerae</taxon>
        <taxon>Phycisphaerales</taxon>
        <taxon>Phycisphaeraceae</taxon>
        <taxon>Phycisphaera</taxon>
    </lineage>
</organism>
<keyword evidence="4" id="KW-1185">Reference proteome</keyword>
<proteinExistence type="predicted"/>
<feature type="signal peptide" evidence="2">
    <location>
        <begin position="1"/>
        <end position="21"/>
    </location>
</feature>
<protein>
    <submittedName>
        <fullName evidence="3">Uncharacterized protein</fullName>
    </submittedName>
</protein>
<feature type="region of interest" description="Disordered" evidence="1">
    <location>
        <begin position="19"/>
        <end position="83"/>
    </location>
</feature>